<accession>A0ABM1IK75</accession>
<dbReference type="PANTHER" id="PTHR45909">
    <property type="entry name" value="ADP-RIBOSYLATION FACTOR-RELATED PROTEIN 1"/>
    <property type="match status" value="1"/>
</dbReference>
<keyword evidence="4 11" id="KW-0812">Transmembrane</keyword>
<evidence type="ECO:0000256" key="6">
    <source>
        <dbReference type="ARBA" id="ARBA00022824"/>
    </source>
</evidence>
<dbReference type="PANTHER" id="PTHR45909:SF1">
    <property type="entry name" value="ADP-RIBOSYLATION FACTOR-RELATED PROTEIN 1"/>
    <property type="match status" value="1"/>
</dbReference>
<comment type="similarity">
    <text evidence="2">Belongs to the SRP receptor beta subunit family.</text>
</comment>
<evidence type="ECO:0000256" key="3">
    <source>
        <dbReference type="ARBA" id="ARBA00020256"/>
    </source>
</evidence>
<feature type="transmembrane region" description="Helical" evidence="11">
    <location>
        <begin position="14"/>
        <end position="34"/>
    </location>
</feature>
<evidence type="ECO:0000256" key="5">
    <source>
        <dbReference type="ARBA" id="ARBA00022741"/>
    </source>
</evidence>
<keyword evidence="9 11" id="KW-0472">Membrane</keyword>
<proteinExistence type="inferred from homology"/>
<dbReference type="Pfam" id="PF09439">
    <property type="entry name" value="SRPRB"/>
    <property type="match status" value="1"/>
</dbReference>
<dbReference type="SUPFAM" id="SSF52540">
    <property type="entry name" value="P-loop containing nucleoside triphosphate hydrolases"/>
    <property type="match status" value="1"/>
</dbReference>
<evidence type="ECO:0000256" key="9">
    <source>
        <dbReference type="ARBA" id="ARBA00023136"/>
    </source>
</evidence>
<dbReference type="InterPro" id="IPR027417">
    <property type="entry name" value="P-loop_NTPase"/>
</dbReference>
<keyword evidence="10 13" id="KW-0675">Receptor</keyword>
<evidence type="ECO:0000256" key="11">
    <source>
        <dbReference type="SAM" id="Phobius"/>
    </source>
</evidence>
<reference evidence="13" key="1">
    <citation type="submission" date="2025-08" db="UniProtKB">
        <authorList>
            <consortium name="RefSeq"/>
        </authorList>
    </citation>
    <scope>IDENTIFICATION</scope>
    <source>
        <tissue evidence="13">Whole body</tissue>
    </source>
</reference>
<dbReference type="Gene3D" id="3.40.50.300">
    <property type="entry name" value="P-loop containing nucleotide triphosphate hydrolases"/>
    <property type="match status" value="1"/>
</dbReference>
<evidence type="ECO:0000256" key="8">
    <source>
        <dbReference type="ARBA" id="ARBA00023134"/>
    </source>
</evidence>
<protein>
    <recommendedName>
        <fullName evidence="3">Signal recognition particle receptor subunit beta</fullName>
    </recommendedName>
</protein>
<keyword evidence="7 11" id="KW-1133">Transmembrane helix</keyword>
<organism evidence="12 13">
    <name type="scientific">Polistes dominula</name>
    <name type="common">European paper wasp</name>
    <name type="synonym">Vespa dominula</name>
    <dbReference type="NCBI Taxonomy" id="743375"/>
    <lineage>
        <taxon>Eukaryota</taxon>
        <taxon>Metazoa</taxon>
        <taxon>Ecdysozoa</taxon>
        <taxon>Arthropoda</taxon>
        <taxon>Hexapoda</taxon>
        <taxon>Insecta</taxon>
        <taxon>Pterygota</taxon>
        <taxon>Neoptera</taxon>
        <taxon>Endopterygota</taxon>
        <taxon>Hymenoptera</taxon>
        <taxon>Apocrita</taxon>
        <taxon>Aculeata</taxon>
        <taxon>Vespoidea</taxon>
        <taxon>Vespidae</taxon>
        <taxon>Polistinae</taxon>
        <taxon>Polistini</taxon>
        <taxon>Polistes</taxon>
    </lineage>
</organism>
<evidence type="ECO:0000313" key="13">
    <source>
        <dbReference type="RefSeq" id="XP_015180612.1"/>
    </source>
</evidence>
<keyword evidence="12" id="KW-1185">Reference proteome</keyword>
<evidence type="ECO:0000256" key="7">
    <source>
        <dbReference type="ARBA" id="ARBA00022989"/>
    </source>
</evidence>
<dbReference type="InterPro" id="IPR019009">
    <property type="entry name" value="SRP_receptor_beta_su"/>
</dbReference>
<evidence type="ECO:0000256" key="1">
    <source>
        <dbReference type="ARBA" id="ARBA00004389"/>
    </source>
</evidence>
<keyword evidence="8" id="KW-0342">GTP-binding</keyword>
<dbReference type="InterPro" id="IPR024156">
    <property type="entry name" value="Small_GTPase_ARF"/>
</dbReference>
<name>A0ABM1IK75_POLDO</name>
<keyword evidence="5" id="KW-0547">Nucleotide-binding</keyword>
<comment type="subcellular location">
    <subcellularLocation>
        <location evidence="1">Endoplasmic reticulum membrane</location>
        <topology evidence="1">Single-pass membrane protein</topology>
    </subcellularLocation>
</comment>
<gene>
    <name evidence="13" type="primary">LOC107068579</name>
</gene>
<dbReference type="RefSeq" id="XP_015180612.1">
    <property type="nucleotide sequence ID" value="XM_015325126.1"/>
</dbReference>
<dbReference type="CDD" id="cd04105">
    <property type="entry name" value="SR_beta"/>
    <property type="match status" value="1"/>
</dbReference>
<evidence type="ECO:0000256" key="4">
    <source>
        <dbReference type="ARBA" id="ARBA00022692"/>
    </source>
</evidence>
<dbReference type="GeneID" id="107068579"/>
<dbReference type="Proteomes" id="UP000694924">
    <property type="component" value="Unplaced"/>
</dbReference>
<evidence type="ECO:0000256" key="2">
    <source>
        <dbReference type="ARBA" id="ARBA00005619"/>
    </source>
</evidence>
<evidence type="ECO:0000256" key="10">
    <source>
        <dbReference type="ARBA" id="ARBA00023170"/>
    </source>
</evidence>
<keyword evidence="6" id="KW-0256">Endoplasmic reticulum</keyword>
<sequence length="244" mass="27746">MDNDTMPPDENFELLIKIIVTIVVALIMTIVLIAKWRKKKFIGQTILLTGLSDAGKTLIHSRLVHSKFVDTYTSVKENIGEMIINNKNLRIVALPGDERLRYEFFDKYKLAAKAIIFVIDSVTFQKNIRDVAEYLYNLLSDIDEVRGLPILILCNKQDQTMAKGSSVIKSLLEKEMNLLKLTKPNQLETMDASFKNTLLGKHSKDFQFHQLNSKVSFAESSAFIKDSETPPHLTALQEWLESVA</sequence>
<evidence type="ECO:0000313" key="12">
    <source>
        <dbReference type="Proteomes" id="UP000694924"/>
    </source>
</evidence>